<organism evidence="18 19">
    <name type="scientific">Sphingomonas spermidinifaciens</name>
    <dbReference type="NCBI Taxonomy" id="1141889"/>
    <lineage>
        <taxon>Bacteria</taxon>
        <taxon>Pseudomonadati</taxon>
        <taxon>Pseudomonadota</taxon>
        <taxon>Alphaproteobacteria</taxon>
        <taxon>Sphingomonadales</taxon>
        <taxon>Sphingomonadaceae</taxon>
        <taxon>Sphingomonas</taxon>
    </lineage>
</organism>
<evidence type="ECO:0000256" key="16">
    <source>
        <dbReference type="RuleBase" id="RU003515"/>
    </source>
</evidence>
<comment type="similarity">
    <text evidence="5 14 16">Belongs to the RNase HII family.</text>
</comment>
<evidence type="ECO:0000256" key="9">
    <source>
        <dbReference type="ARBA" id="ARBA00022722"/>
    </source>
</evidence>
<dbReference type="GO" id="GO:0043137">
    <property type="term" value="P:DNA replication, removal of RNA primer"/>
    <property type="evidence" value="ECO:0007669"/>
    <property type="project" value="TreeGrafter"/>
</dbReference>
<evidence type="ECO:0000256" key="15">
    <source>
        <dbReference type="PROSITE-ProRule" id="PRU01319"/>
    </source>
</evidence>
<keyword evidence="8 14" id="KW-0963">Cytoplasm</keyword>
<dbReference type="PANTHER" id="PTHR10954">
    <property type="entry name" value="RIBONUCLEASE H2 SUBUNIT A"/>
    <property type="match status" value="1"/>
</dbReference>
<dbReference type="EMBL" id="NWMW01000001">
    <property type="protein sequence ID" value="PCD04063.1"/>
    <property type="molecule type" value="Genomic_DNA"/>
</dbReference>
<dbReference type="Proteomes" id="UP000218366">
    <property type="component" value="Unassembled WGS sequence"/>
</dbReference>
<gene>
    <name evidence="14" type="primary">rnhB</name>
    <name evidence="18" type="ORF">COC42_07070</name>
</gene>
<evidence type="ECO:0000256" key="4">
    <source>
        <dbReference type="ARBA" id="ARBA00004496"/>
    </source>
</evidence>
<comment type="subcellular location">
    <subcellularLocation>
        <location evidence="4 14">Cytoplasm</location>
    </subcellularLocation>
</comment>
<dbReference type="PANTHER" id="PTHR10954:SF18">
    <property type="entry name" value="RIBONUCLEASE HII"/>
    <property type="match status" value="1"/>
</dbReference>
<dbReference type="GO" id="GO:0006298">
    <property type="term" value="P:mismatch repair"/>
    <property type="evidence" value="ECO:0007669"/>
    <property type="project" value="TreeGrafter"/>
</dbReference>
<keyword evidence="19" id="KW-1185">Reference proteome</keyword>
<dbReference type="EC" id="3.1.26.4" evidence="6 14"/>
<keyword evidence="11 14" id="KW-0255">Endonuclease</keyword>
<dbReference type="GO" id="GO:0005737">
    <property type="term" value="C:cytoplasm"/>
    <property type="evidence" value="ECO:0007669"/>
    <property type="project" value="UniProtKB-SubCell"/>
</dbReference>
<reference evidence="18 19" key="1">
    <citation type="submission" date="2017-09" db="EMBL/GenBank/DDBJ databases">
        <title>Sphingomonas spermidinifaciens 9NM-10, whole genome shotgun sequence.</title>
        <authorList>
            <person name="Feng G."/>
            <person name="Zhu H."/>
        </authorList>
    </citation>
    <scope>NUCLEOTIDE SEQUENCE [LARGE SCALE GENOMIC DNA]</scope>
    <source>
        <strain evidence="18 19">9NM-10</strain>
    </source>
</reference>
<evidence type="ECO:0000256" key="10">
    <source>
        <dbReference type="ARBA" id="ARBA00022723"/>
    </source>
</evidence>
<feature type="domain" description="RNase H type-2" evidence="17">
    <location>
        <begin position="12"/>
        <end position="200"/>
    </location>
</feature>
<dbReference type="GO" id="GO:0030145">
    <property type="term" value="F:manganese ion binding"/>
    <property type="evidence" value="ECO:0007669"/>
    <property type="project" value="UniProtKB-UniRule"/>
</dbReference>
<protein>
    <recommendedName>
        <fullName evidence="7 14">Ribonuclease HII</fullName>
        <shortName evidence="14">RNase HII</shortName>
        <ecNumber evidence="6 14">3.1.26.4</ecNumber>
    </recommendedName>
</protein>
<dbReference type="SUPFAM" id="SSF53098">
    <property type="entry name" value="Ribonuclease H-like"/>
    <property type="match status" value="1"/>
</dbReference>
<evidence type="ECO:0000256" key="14">
    <source>
        <dbReference type="HAMAP-Rule" id="MF_00052"/>
    </source>
</evidence>
<dbReference type="AlphaFoldDB" id="A0A2A4B4E0"/>
<sequence length="204" mass="21666">MPDFAFEARHAGPVAGVDEAGRGPLAGPVVAAAVILDPDCIPQGLDDSKVLTAARRADLRTAILGCARVGVGIASVEEIDELNILWATMLAMTRAVEALGIAPVMVLVDGNRCPRWHWPSEAVVGGDARCLSIAAASIVAKEHRDALMREYDAAWPGYGWSSNKGYAAPEHRDALRRLGPSPIHRRSFAPVREAQMVLELGTAG</sequence>
<keyword evidence="13 14" id="KW-0464">Manganese</keyword>
<evidence type="ECO:0000256" key="7">
    <source>
        <dbReference type="ARBA" id="ARBA00019179"/>
    </source>
</evidence>
<feature type="binding site" evidence="14 15">
    <location>
        <position position="18"/>
    </location>
    <ligand>
        <name>a divalent metal cation</name>
        <dbReference type="ChEBI" id="CHEBI:60240"/>
    </ligand>
</feature>
<evidence type="ECO:0000256" key="2">
    <source>
        <dbReference type="ARBA" id="ARBA00001946"/>
    </source>
</evidence>
<dbReference type="InterPro" id="IPR022898">
    <property type="entry name" value="RNase_HII"/>
</dbReference>
<evidence type="ECO:0000256" key="11">
    <source>
        <dbReference type="ARBA" id="ARBA00022759"/>
    </source>
</evidence>
<dbReference type="GO" id="GO:0032299">
    <property type="term" value="C:ribonuclease H2 complex"/>
    <property type="evidence" value="ECO:0007669"/>
    <property type="project" value="TreeGrafter"/>
</dbReference>
<evidence type="ECO:0000256" key="12">
    <source>
        <dbReference type="ARBA" id="ARBA00022801"/>
    </source>
</evidence>
<dbReference type="GO" id="GO:0003723">
    <property type="term" value="F:RNA binding"/>
    <property type="evidence" value="ECO:0007669"/>
    <property type="project" value="UniProtKB-UniRule"/>
</dbReference>
<comment type="caution">
    <text evidence="18">The sequence shown here is derived from an EMBL/GenBank/DDBJ whole genome shotgun (WGS) entry which is preliminary data.</text>
</comment>
<dbReference type="Pfam" id="PF01351">
    <property type="entry name" value="RNase_HII"/>
    <property type="match status" value="1"/>
</dbReference>
<comment type="function">
    <text evidence="3 14 16">Endonuclease that specifically degrades the RNA of RNA-DNA hybrids.</text>
</comment>
<feature type="binding site" evidence="14 15">
    <location>
        <position position="19"/>
    </location>
    <ligand>
        <name>a divalent metal cation</name>
        <dbReference type="ChEBI" id="CHEBI:60240"/>
    </ligand>
</feature>
<evidence type="ECO:0000256" key="13">
    <source>
        <dbReference type="ARBA" id="ARBA00023211"/>
    </source>
</evidence>
<name>A0A2A4B4E0_9SPHN</name>
<dbReference type="InterPro" id="IPR012337">
    <property type="entry name" value="RNaseH-like_sf"/>
</dbReference>
<dbReference type="InterPro" id="IPR036397">
    <property type="entry name" value="RNaseH_sf"/>
</dbReference>
<evidence type="ECO:0000256" key="3">
    <source>
        <dbReference type="ARBA" id="ARBA00004065"/>
    </source>
</evidence>
<dbReference type="Gene3D" id="3.30.420.10">
    <property type="entry name" value="Ribonuclease H-like superfamily/Ribonuclease H"/>
    <property type="match status" value="1"/>
</dbReference>
<evidence type="ECO:0000259" key="17">
    <source>
        <dbReference type="PROSITE" id="PS51975"/>
    </source>
</evidence>
<comment type="cofactor">
    <cofactor evidence="2">
        <name>Mg(2+)</name>
        <dbReference type="ChEBI" id="CHEBI:18420"/>
    </cofactor>
</comment>
<evidence type="ECO:0000256" key="6">
    <source>
        <dbReference type="ARBA" id="ARBA00012180"/>
    </source>
</evidence>
<comment type="cofactor">
    <cofactor evidence="14 15">
        <name>Mn(2+)</name>
        <dbReference type="ChEBI" id="CHEBI:29035"/>
    </cofactor>
    <cofactor evidence="14 15">
        <name>Mg(2+)</name>
        <dbReference type="ChEBI" id="CHEBI:18420"/>
    </cofactor>
    <text evidence="14 15">Manganese or magnesium. Binds 1 divalent metal ion per monomer in the absence of substrate. May bind a second metal ion after substrate binding.</text>
</comment>
<feature type="binding site" evidence="14 15">
    <location>
        <position position="109"/>
    </location>
    <ligand>
        <name>a divalent metal cation</name>
        <dbReference type="ChEBI" id="CHEBI:60240"/>
    </ligand>
</feature>
<dbReference type="InterPro" id="IPR024567">
    <property type="entry name" value="RNase_HII/HIII_dom"/>
</dbReference>
<dbReference type="NCBIfam" id="NF000595">
    <property type="entry name" value="PRK00015.1-3"/>
    <property type="match status" value="1"/>
</dbReference>
<evidence type="ECO:0000313" key="18">
    <source>
        <dbReference type="EMBL" id="PCD04063.1"/>
    </source>
</evidence>
<keyword evidence="10 14" id="KW-0479">Metal-binding</keyword>
<dbReference type="CDD" id="cd07182">
    <property type="entry name" value="RNase_HII_bacteria_HII_like"/>
    <property type="match status" value="1"/>
</dbReference>
<dbReference type="InterPro" id="IPR001352">
    <property type="entry name" value="RNase_HII/HIII"/>
</dbReference>
<dbReference type="HAMAP" id="MF_00052_B">
    <property type="entry name" value="RNase_HII_B"/>
    <property type="match status" value="1"/>
</dbReference>
<evidence type="ECO:0000256" key="8">
    <source>
        <dbReference type="ARBA" id="ARBA00022490"/>
    </source>
</evidence>
<proteinExistence type="inferred from homology"/>
<evidence type="ECO:0000256" key="1">
    <source>
        <dbReference type="ARBA" id="ARBA00000077"/>
    </source>
</evidence>
<dbReference type="OrthoDB" id="9803420at2"/>
<comment type="catalytic activity">
    <reaction evidence="1 14 15 16">
        <text>Endonucleolytic cleavage to 5'-phosphomonoester.</text>
        <dbReference type="EC" id="3.1.26.4"/>
    </reaction>
</comment>
<keyword evidence="9 14" id="KW-0540">Nuclease</keyword>
<accession>A0A2A4B4E0</accession>
<evidence type="ECO:0000313" key="19">
    <source>
        <dbReference type="Proteomes" id="UP000218366"/>
    </source>
</evidence>
<dbReference type="PROSITE" id="PS51975">
    <property type="entry name" value="RNASE_H_2"/>
    <property type="match status" value="1"/>
</dbReference>
<dbReference type="GO" id="GO:0004523">
    <property type="term" value="F:RNA-DNA hybrid ribonuclease activity"/>
    <property type="evidence" value="ECO:0007669"/>
    <property type="project" value="UniProtKB-UniRule"/>
</dbReference>
<evidence type="ECO:0000256" key="5">
    <source>
        <dbReference type="ARBA" id="ARBA00007383"/>
    </source>
</evidence>
<dbReference type="RefSeq" id="WP_096342458.1">
    <property type="nucleotide sequence ID" value="NZ_NWMW01000001.1"/>
</dbReference>
<keyword evidence="12 14" id="KW-0378">Hydrolase</keyword>